<evidence type="ECO:0000256" key="2">
    <source>
        <dbReference type="ARBA" id="ARBA00022679"/>
    </source>
</evidence>
<evidence type="ECO:0000313" key="6">
    <source>
        <dbReference type="Proteomes" id="UP000546464"/>
    </source>
</evidence>
<accession>A0A842HCL2</accession>
<dbReference type="AlphaFoldDB" id="A0A842HCL2"/>
<proteinExistence type="predicted"/>
<comment type="caution">
    <text evidence="5">The sequence shown here is derived from an EMBL/GenBank/DDBJ whole genome shotgun (WGS) entry which is preliminary data.</text>
</comment>
<dbReference type="Gene3D" id="3.90.400.10">
    <property type="entry name" value="Oligo-1,6-glucosidase, Domain 2"/>
    <property type="match status" value="1"/>
</dbReference>
<evidence type="ECO:0000256" key="1">
    <source>
        <dbReference type="ARBA" id="ARBA00022676"/>
    </source>
</evidence>
<feature type="binding site" evidence="3">
    <location>
        <begin position="235"/>
        <end position="237"/>
    </location>
    <ligand>
        <name>substrate</name>
    </ligand>
</feature>
<dbReference type="InterPro" id="IPR006047">
    <property type="entry name" value="GH13_cat_dom"/>
</dbReference>
<dbReference type="SMART" id="SM00642">
    <property type="entry name" value="Aamy"/>
    <property type="match status" value="1"/>
</dbReference>
<keyword evidence="2" id="KW-0808">Transferase</keyword>
<sequence length="579" mass="65784">MIKPISQAQLDRVCRRLRFLYDDRADWLVDRFYHLIGRYGVGVTPPAASARRWDQKDVLLITYADMVHTRGETPLATLDKFCVEHLKGAVSTVHILPFYPWSSDDGFSVIDYRQVKREYGTWKDVEKLGENFNLAFDLVLNHCSAKSPWFQDFILGISPARHYFLEMDPQTDLSAVVRPRTSPLLTKTATRFGECHVWTTFSADQVDLNWQNSDLLFEFLDILLFYISKGVRTLRLDAVAFAWKEIGTDCLHRPQTHEIVKLLRDVCEIVDPRVNILTETNVPHAENVSYFGAGDEAHMVYNFSLPPLLLHALLTGNCDYIAEWLQNLEYPEGACTYLNFTASHDGIGVRPLQGLLPDKEFDKLIKAVEKRGAHVSRKANADGTQSPYELNITYASALSEPGDEALGAERFLCSQFFALSLKGIPAVYFHSLMATPNYEEGVEKTGAPRTINRRKWDAEELETLLSQEKSPQADIFRRYVQVLRRRANYPAFNPDGTQEIYRLGESVLVLARTSTLGNQSVYCVFNFSPEPQTVARPADFAPLQDAKKFYDVISAKTLSSGKRGITLKPYQAMWLVPRS</sequence>
<reference evidence="5 6" key="1">
    <citation type="submission" date="2020-07" db="EMBL/GenBank/DDBJ databases">
        <authorList>
            <person name="Feng X."/>
        </authorList>
    </citation>
    <scope>NUCLEOTIDE SEQUENCE [LARGE SCALE GENOMIC DNA]</scope>
    <source>
        <strain evidence="5 6">JCM31066</strain>
    </source>
</reference>
<dbReference type="InterPro" id="IPR016377">
    <property type="entry name" value="Sucrose_GGa_phosphorylase-rel"/>
</dbReference>
<name>A0A842HCL2_9BACT</name>
<keyword evidence="6" id="KW-1185">Reference proteome</keyword>
<dbReference type="SUPFAM" id="SSF51445">
    <property type="entry name" value="(Trans)glycosidases"/>
    <property type="match status" value="1"/>
</dbReference>
<dbReference type="GO" id="GO:0005975">
    <property type="term" value="P:carbohydrate metabolic process"/>
    <property type="evidence" value="ECO:0007669"/>
    <property type="project" value="InterPro"/>
</dbReference>
<protein>
    <submittedName>
        <fullName evidence="5">Alpha-amylase</fullName>
    </submittedName>
</protein>
<dbReference type="GO" id="GO:0016757">
    <property type="term" value="F:glycosyltransferase activity"/>
    <property type="evidence" value="ECO:0007669"/>
    <property type="project" value="UniProtKB-KW"/>
</dbReference>
<gene>
    <name evidence="5" type="ORF">H5P28_06915</name>
</gene>
<dbReference type="InterPro" id="IPR013780">
    <property type="entry name" value="Glyco_hydro_b"/>
</dbReference>
<feature type="binding site" evidence="3">
    <location>
        <position position="142"/>
    </location>
    <ligand>
        <name>substrate</name>
    </ligand>
</feature>
<dbReference type="InterPro" id="IPR017853">
    <property type="entry name" value="GH"/>
</dbReference>
<dbReference type="EMBL" id="JACHVB010000020">
    <property type="protein sequence ID" value="MBC2593990.1"/>
    <property type="molecule type" value="Genomic_DNA"/>
</dbReference>
<feature type="binding site" evidence="3">
    <location>
        <begin position="344"/>
        <end position="345"/>
    </location>
    <ligand>
        <name>substrate</name>
    </ligand>
</feature>
<dbReference type="InterPro" id="IPR033746">
    <property type="entry name" value="GGa_phosphorylase"/>
</dbReference>
<dbReference type="RefSeq" id="WP_185674975.1">
    <property type="nucleotide sequence ID" value="NZ_JACHVB010000020.1"/>
</dbReference>
<feature type="binding site" evidence="3">
    <location>
        <position position="104"/>
    </location>
    <ligand>
        <name>substrate</name>
    </ligand>
</feature>
<dbReference type="Proteomes" id="UP000546464">
    <property type="component" value="Unassembled WGS sequence"/>
</dbReference>
<feature type="domain" description="Glycosyl hydrolase family 13 catalytic" evidence="4">
    <location>
        <begin position="57"/>
        <end position="460"/>
    </location>
</feature>
<dbReference type="Gene3D" id="3.20.20.80">
    <property type="entry name" value="Glycosidases"/>
    <property type="match status" value="1"/>
</dbReference>
<dbReference type="PIRSF" id="PIRSF003059">
    <property type="entry name" value="Sucrose_phosphorylase"/>
    <property type="match status" value="1"/>
</dbReference>
<evidence type="ECO:0000259" key="4">
    <source>
        <dbReference type="SMART" id="SM00642"/>
    </source>
</evidence>
<dbReference type="CDD" id="cd11356">
    <property type="entry name" value="AmyAc_Sucrose_phosphorylase-like_1"/>
    <property type="match status" value="1"/>
</dbReference>
<evidence type="ECO:0000256" key="3">
    <source>
        <dbReference type="PIRSR" id="PIRSR003059-2"/>
    </source>
</evidence>
<dbReference type="Pfam" id="PF00128">
    <property type="entry name" value="Alpha-amylase"/>
    <property type="match status" value="1"/>
</dbReference>
<dbReference type="PANTHER" id="PTHR38784">
    <property type="entry name" value="SUCROSE PHOSPHORYLASE"/>
    <property type="match status" value="1"/>
</dbReference>
<evidence type="ECO:0000313" key="5">
    <source>
        <dbReference type="EMBL" id="MBC2593990.1"/>
    </source>
</evidence>
<dbReference type="InterPro" id="IPR045857">
    <property type="entry name" value="O16G_dom_2"/>
</dbReference>
<dbReference type="Gene3D" id="2.60.40.1180">
    <property type="entry name" value="Golgi alpha-mannosidase II"/>
    <property type="match status" value="1"/>
</dbReference>
<feature type="binding site" evidence="3">
    <location>
        <position position="449"/>
    </location>
    <ligand>
        <name>substrate</name>
    </ligand>
</feature>
<organism evidence="5 6">
    <name type="scientific">Ruficoccus amylovorans</name>
    <dbReference type="NCBI Taxonomy" id="1804625"/>
    <lineage>
        <taxon>Bacteria</taxon>
        <taxon>Pseudomonadati</taxon>
        <taxon>Verrucomicrobiota</taxon>
        <taxon>Opitutia</taxon>
        <taxon>Puniceicoccales</taxon>
        <taxon>Cerasicoccaceae</taxon>
        <taxon>Ruficoccus</taxon>
    </lineage>
</organism>
<keyword evidence="1" id="KW-0328">Glycosyltransferase</keyword>
<dbReference type="PANTHER" id="PTHR38784:SF1">
    <property type="entry name" value="SUCROSE PHOSPHORYLASE"/>
    <property type="match status" value="1"/>
</dbReference>